<sequence>MIAELLLYGVPITVIVVTLWVGFLGWKFYVQEVLHERGDDNA</sequence>
<dbReference type="AlphaFoldDB" id="A0A652YR08"/>
<name>A0A652YR08_NOCGL</name>
<feature type="transmembrane region" description="Helical" evidence="1">
    <location>
        <begin position="6"/>
        <end position="26"/>
    </location>
</feature>
<proteinExistence type="predicted"/>
<reference evidence="2" key="1">
    <citation type="submission" date="2019-07" db="EMBL/GenBank/DDBJ databases">
        <title>Genomic Encyclopedia of Type Strains, Phase IV (KMG-IV): sequencing the most valuable type-strain genomes for metagenomic binning, comparative biology and taxonomic classification.</title>
        <authorList>
            <person name="Goeker M."/>
        </authorList>
    </citation>
    <scope>NUCLEOTIDE SEQUENCE</scope>
    <source>
        <strain evidence="2">DSM 44596</strain>
    </source>
</reference>
<organism evidence="2">
    <name type="scientific">Nocardia globerula</name>
    <dbReference type="NCBI Taxonomy" id="1818"/>
    <lineage>
        <taxon>Bacteria</taxon>
        <taxon>Bacillati</taxon>
        <taxon>Actinomycetota</taxon>
        <taxon>Actinomycetes</taxon>
        <taxon>Mycobacteriales</taxon>
        <taxon>Nocardiaceae</taxon>
        <taxon>Nocardia</taxon>
    </lineage>
</organism>
<comment type="caution">
    <text evidence="2">The sequence shown here is derived from an EMBL/GenBank/DDBJ whole genome shotgun (WGS) entry which is preliminary data.</text>
</comment>
<keyword evidence="1" id="KW-1133">Transmembrane helix</keyword>
<protein>
    <submittedName>
        <fullName evidence="2">Uncharacterized protein</fullName>
    </submittedName>
</protein>
<keyword evidence="1" id="KW-0472">Membrane</keyword>
<gene>
    <name evidence="2" type="ORF">FNL38_103349</name>
</gene>
<dbReference type="EMBL" id="VNIQ01000003">
    <property type="protein sequence ID" value="TYQ04998.1"/>
    <property type="molecule type" value="Genomic_DNA"/>
</dbReference>
<evidence type="ECO:0000313" key="2">
    <source>
        <dbReference type="EMBL" id="TYQ04998.1"/>
    </source>
</evidence>
<evidence type="ECO:0000256" key="1">
    <source>
        <dbReference type="SAM" id="Phobius"/>
    </source>
</evidence>
<accession>A0A652YR08</accession>
<keyword evidence="1" id="KW-0812">Transmembrane</keyword>